<evidence type="ECO:0000256" key="6">
    <source>
        <dbReference type="ARBA" id="ARBA00023136"/>
    </source>
</evidence>
<reference evidence="8" key="1">
    <citation type="submission" date="2019-03" db="EMBL/GenBank/DDBJ databases">
        <title>Improved annotation for the trematode Fasciola hepatica.</title>
        <authorList>
            <person name="Choi Y.-J."/>
            <person name="Martin J."/>
            <person name="Mitreva M."/>
        </authorList>
    </citation>
    <scope>NUCLEOTIDE SEQUENCE [LARGE SCALE GENOMIC DNA]</scope>
</reference>
<keyword evidence="5 7" id="KW-1133">Transmembrane helix</keyword>
<dbReference type="GO" id="GO:0036376">
    <property type="term" value="P:sodium ion export across plasma membrane"/>
    <property type="evidence" value="ECO:0007669"/>
    <property type="project" value="TreeGrafter"/>
</dbReference>
<dbReference type="AlphaFoldDB" id="A0A4E0S2L7"/>
<dbReference type="PANTHER" id="PTHR11523:SF28">
    <property type="entry name" value="NA_K-ATPASE BETA SUBUNIT ISOFORM 4-RELATED"/>
    <property type="match status" value="1"/>
</dbReference>
<dbReference type="GO" id="GO:0006883">
    <property type="term" value="P:intracellular sodium ion homeostasis"/>
    <property type="evidence" value="ECO:0007669"/>
    <property type="project" value="TreeGrafter"/>
</dbReference>
<keyword evidence="6 7" id="KW-0472">Membrane</keyword>
<comment type="similarity">
    <text evidence="2">Belongs to the X(+)/potassium ATPases subunit beta family.</text>
</comment>
<dbReference type="Proteomes" id="UP000230066">
    <property type="component" value="Unassembled WGS sequence"/>
</dbReference>
<evidence type="ECO:0000256" key="2">
    <source>
        <dbReference type="ARBA" id="ARBA00005876"/>
    </source>
</evidence>
<keyword evidence="9" id="KW-1185">Reference proteome</keyword>
<feature type="transmembrane region" description="Helical" evidence="7">
    <location>
        <begin position="34"/>
        <end position="60"/>
    </location>
</feature>
<name>A0A4E0S2L7_FASHE</name>
<dbReference type="InterPro" id="IPR038702">
    <property type="entry name" value="Na/K_ATPase_sub_beta_sf"/>
</dbReference>
<evidence type="ECO:0000313" key="9">
    <source>
        <dbReference type="Proteomes" id="UP000230066"/>
    </source>
</evidence>
<evidence type="ECO:0000256" key="3">
    <source>
        <dbReference type="ARBA" id="ARBA00022692"/>
    </source>
</evidence>
<dbReference type="GO" id="GO:0005890">
    <property type="term" value="C:sodium:potassium-exchanging ATPase complex"/>
    <property type="evidence" value="ECO:0007669"/>
    <property type="project" value="InterPro"/>
</dbReference>
<protein>
    <submittedName>
        <fullName evidence="8">Sodium/potassium-transporting ATPase subunit beta-3</fullName>
    </submittedName>
</protein>
<comment type="subcellular location">
    <subcellularLocation>
        <location evidence="1">Membrane</location>
        <topology evidence="1">Single-pass type II membrane protein</topology>
    </subcellularLocation>
</comment>
<evidence type="ECO:0000313" key="8">
    <source>
        <dbReference type="EMBL" id="THD27782.1"/>
    </source>
</evidence>
<keyword evidence="3 7" id="KW-0812">Transmembrane</keyword>
<keyword evidence="4" id="KW-0735">Signal-anchor</keyword>
<evidence type="ECO:0000256" key="5">
    <source>
        <dbReference type="ARBA" id="ARBA00022989"/>
    </source>
</evidence>
<dbReference type="GO" id="GO:1990573">
    <property type="term" value="P:potassium ion import across plasma membrane"/>
    <property type="evidence" value="ECO:0007669"/>
    <property type="project" value="TreeGrafter"/>
</dbReference>
<accession>A0A4E0S2L7</accession>
<dbReference type="PANTHER" id="PTHR11523">
    <property type="entry name" value="SODIUM/POTASSIUM-DEPENDENT ATPASE BETA SUBUNIT"/>
    <property type="match status" value="1"/>
</dbReference>
<evidence type="ECO:0000256" key="1">
    <source>
        <dbReference type="ARBA" id="ARBA00004606"/>
    </source>
</evidence>
<dbReference type="Pfam" id="PF00287">
    <property type="entry name" value="Na_K-ATPase"/>
    <property type="match status" value="1"/>
</dbReference>
<dbReference type="GO" id="GO:0001671">
    <property type="term" value="F:ATPase activator activity"/>
    <property type="evidence" value="ECO:0007669"/>
    <property type="project" value="TreeGrafter"/>
</dbReference>
<dbReference type="EMBL" id="JXXN02000325">
    <property type="protein sequence ID" value="THD27782.1"/>
    <property type="molecule type" value="Genomic_DNA"/>
</dbReference>
<dbReference type="Gene3D" id="2.60.40.1660">
    <property type="entry name" value="Na, k-atpase alpha subunit"/>
    <property type="match status" value="1"/>
</dbReference>
<evidence type="ECO:0000256" key="4">
    <source>
        <dbReference type="ARBA" id="ARBA00022968"/>
    </source>
</evidence>
<gene>
    <name evidence="8" type="ORF">D915_001356</name>
</gene>
<dbReference type="GO" id="GO:0030007">
    <property type="term" value="P:intracellular potassium ion homeostasis"/>
    <property type="evidence" value="ECO:0007669"/>
    <property type="project" value="TreeGrafter"/>
</dbReference>
<proteinExistence type="inferred from homology"/>
<comment type="caution">
    <text evidence="8">The sequence shown here is derived from an EMBL/GenBank/DDBJ whole genome shotgun (WGS) entry which is preliminary data.</text>
</comment>
<dbReference type="InterPro" id="IPR000402">
    <property type="entry name" value="Na/K_ATPase_sub_beta"/>
</dbReference>
<organism evidence="8 9">
    <name type="scientific">Fasciola hepatica</name>
    <name type="common">Liver fluke</name>
    <dbReference type="NCBI Taxonomy" id="6192"/>
    <lineage>
        <taxon>Eukaryota</taxon>
        <taxon>Metazoa</taxon>
        <taxon>Spiralia</taxon>
        <taxon>Lophotrochozoa</taxon>
        <taxon>Platyhelminthes</taxon>
        <taxon>Trematoda</taxon>
        <taxon>Digenea</taxon>
        <taxon>Plagiorchiida</taxon>
        <taxon>Echinostomata</taxon>
        <taxon>Echinostomatoidea</taxon>
        <taxon>Fasciolidae</taxon>
        <taxon>Fasciola</taxon>
    </lineage>
</organism>
<evidence type="ECO:0000256" key="7">
    <source>
        <dbReference type="SAM" id="Phobius"/>
    </source>
</evidence>
<sequence length="290" mass="32987">MMKRQEQGTRWERMKKTCFDPETRKFLGRDGKNWALIFVFYLIAYTLLVGFWFGMIAVFLNVCVTVDKPTLTGMHSILKLNPGMSYLPRLSLLNTFNQVTAYPSSVNADYIQKAIQTLQKYSNTTHTADCSSGIPQDFPDLPCRFPVSTLGACEHPENEVNKGMPCFFLRLNRIYGWLPELANKTQFDKILIECTGQNAIDKSLLGRPKYYPEISGVDGKTYGYIDPMYFPFLRQDNYQSPLAAVQFPEVHRNTVILTECHVRGISNSEAIVQFEICVDSKVDVATKAQA</sequence>